<evidence type="ECO:0000313" key="5">
    <source>
        <dbReference type="Proteomes" id="UP000318313"/>
    </source>
</evidence>
<dbReference type="Pfam" id="PF20256">
    <property type="entry name" value="MoCoBD_2"/>
    <property type="match status" value="1"/>
</dbReference>
<dbReference type="InterPro" id="IPR016208">
    <property type="entry name" value="Ald_Oxase/xanthine_DH-like"/>
</dbReference>
<dbReference type="PANTHER" id="PTHR11908">
    <property type="entry name" value="XANTHINE DEHYDROGENASE"/>
    <property type="match status" value="1"/>
</dbReference>
<evidence type="ECO:0000256" key="2">
    <source>
        <dbReference type="ARBA" id="ARBA00023002"/>
    </source>
</evidence>
<keyword evidence="2 4" id="KW-0560">Oxidoreductase</keyword>
<proteinExistence type="predicted"/>
<dbReference type="Pfam" id="PF01315">
    <property type="entry name" value="Ald_Xan_dh_C"/>
    <property type="match status" value="1"/>
</dbReference>
<dbReference type="InterPro" id="IPR036856">
    <property type="entry name" value="Ald_Oxase/Xan_DH_a/b_sf"/>
</dbReference>
<gene>
    <name evidence="4" type="primary">hcrA</name>
    <name evidence="4" type="ORF">Enr17x_14140</name>
</gene>
<dbReference type="SUPFAM" id="SSF54665">
    <property type="entry name" value="CO dehydrogenase molybdoprotein N-domain-like"/>
    <property type="match status" value="1"/>
</dbReference>
<dbReference type="Gene3D" id="3.90.1170.50">
    <property type="entry name" value="Aldehyde oxidase/xanthine dehydrogenase, a/b hammerhead"/>
    <property type="match status" value="1"/>
</dbReference>
<feature type="domain" description="Aldehyde oxidase/xanthine dehydrogenase a/b hammerhead" evidence="3">
    <location>
        <begin position="36"/>
        <end position="151"/>
    </location>
</feature>
<dbReference type="SUPFAM" id="SSF56003">
    <property type="entry name" value="Molybdenum cofactor-binding domain"/>
    <property type="match status" value="1"/>
</dbReference>
<keyword evidence="1" id="KW-0500">Molybdenum</keyword>
<dbReference type="EC" id="1.3.7.9" evidence="4"/>
<dbReference type="InterPro" id="IPR046867">
    <property type="entry name" value="AldOxase/xan_DH_MoCoBD2"/>
</dbReference>
<dbReference type="EMBL" id="CP037452">
    <property type="protein sequence ID" value="QDV49397.1"/>
    <property type="molecule type" value="Genomic_DNA"/>
</dbReference>
<dbReference type="GO" id="GO:0005506">
    <property type="term" value="F:iron ion binding"/>
    <property type="evidence" value="ECO:0007669"/>
    <property type="project" value="InterPro"/>
</dbReference>
<dbReference type="InterPro" id="IPR037165">
    <property type="entry name" value="AldOxase/xan_DH_Mopterin-bd_sf"/>
</dbReference>
<dbReference type="Pfam" id="PF02738">
    <property type="entry name" value="MoCoBD_1"/>
    <property type="match status" value="1"/>
</dbReference>
<dbReference type="GO" id="GO:0016491">
    <property type="term" value="F:oxidoreductase activity"/>
    <property type="evidence" value="ECO:0007669"/>
    <property type="project" value="UniProtKB-KW"/>
</dbReference>
<dbReference type="InterPro" id="IPR000674">
    <property type="entry name" value="Ald_Oxase/Xan_DH_a/b"/>
</dbReference>
<evidence type="ECO:0000313" key="4">
    <source>
        <dbReference type="EMBL" id="QDV49397.1"/>
    </source>
</evidence>
<dbReference type="OrthoDB" id="221297at2"/>
<protein>
    <submittedName>
        <fullName evidence="4">4-hydroxybenzoyl-CoA reductase subunit alpha</fullName>
        <ecNumber evidence="4">1.3.7.9</ecNumber>
    </submittedName>
</protein>
<keyword evidence="5" id="KW-1185">Reference proteome</keyword>
<dbReference type="PANTHER" id="PTHR11908:SF132">
    <property type="entry name" value="ALDEHYDE OXIDASE 1-RELATED"/>
    <property type="match status" value="1"/>
</dbReference>
<dbReference type="KEGG" id="gfm:Enr17x_14140"/>
<evidence type="ECO:0000256" key="1">
    <source>
        <dbReference type="ARBA" id="ARBA00022505"/>
    </source>
</evidence>
<reference evidence="4 5" key="1">
    <citation type="submission" date="2019-03" db="EMBL/GenBank/DDBJ databases">
        <title>Deep-cultivation of Planctomycetes and their phenomic and genomic characterization uncovers novel biology.</title>
        <authorList>
            <person name="Wiegand S."/>
            <person name="Jogler M."/>
            <person name="Boedeker C."/>
            <person name="Pinto D."/>
            <person name="Vollmers J."/>
            <person name="Rivas-Marin E."/>
            <person name="Kohn T."/>
            <person name="Peeters S.H."/>
            <person name="Heuer A."/>
            <person name="Rast P."/>
            <person name="Oberbeckmann S."/>
            <person name="Bunk B."/>
            <person name="Jeske O."/>
            <person name="Meyerdierks A."/>
            <person name="Storesund J.E."/>
            <person name="Kallscheuer N."/>
            <person name="Luecker S."/>
            <person name="Lage O.M."/>
            <person name="Pohl T."/>
            <person name="Merkel B.J."/>
            <person name="Hornburger P."/>
            <person name="Mueller R.-W."/>
            <person name="Bruemmer F."/>
            <person name="Labrenz M."/>
            <person name="Spormann A.M."/>
            <person name="Op den Camp H."/>
            <person name="Overmann J."/>
            <person name="Amann R."/>
            <person name="Jetten M.S.M."/>
            <person name="Mascher T."/>
            <person name="Medema M.H."/>
            <person name="Devos D.P."/>
            <person name="Kaster A.-K."/>
            <person name="Ovreas L."/>
            <person name="Rohde M."/>
            <person name="Galperin M.Y."/>
            <person name="Jogler C."/>
        </authorList>
    </citation>
    <scope>NUCLEOTIDE SEQUENCE [LARGE SCALE GENOMIC DNA]</scope>
    <source>
        <strain evidence="4 5">Enr17</strain>
    </source>
</reference>
<organism evidence="4 5">
    <name type="scientific">Gimesia fumaroli</name>
    <dbReference type="NCBI Taxonomy" id="2527976"/>
    <lineage>
        <taxon>Bacteria</taxon>
        <taxon>Pseudomonadati</taxon>
        <taxon>Planctomycetota</taxon>
        <taxon>Planctomycetia</taxon>
        <taxon>Planctomycetales</taxon>
        <taxon>Planctomycetaceae</taxon>
        <taxon>Gimesia</taxon>
    </lineage>
</organism>
<dbReference type="Proteomes" id="UP000318313">
    <property type="component" value="Chromosome"/>
</dbReference>
<dbReference type="InterPro" id="IPR008274">
    <property type="entry name" value="AldOxase/xan_DH_MoCoBD1"/>
</dbReference>
<accession>A0A518I8I8</accession>
<dbReference type="SMART" id="SM01008">
    <property type="entry name" value="Ald_Xan_dh_C"/>
    <property type="match status" value="1"/>
</dbReference>
<name>A0A518I8I8_9PLAN</name>
<dbReference type="AlphaFoldDB" id="A0A518I8I8"/>
<dbReference type="RefSeq" id="WP_145307099.1">
    <property type="nucleotide sequence ID" value="NZ_CP037452.1"/>
</dbReference>
<evidence type="ECO:0000259" key="3">
    <source>
        <dbReference type="SMART" id="SM01008"/>
    </source>
</evidence>
<dbReference type="Gene3D" id="3.30.365.10">
    <property type="entry name" value="Aldehyde oxidase/xanthine dehydrogenase, molybdopterin binding domain"/>
    <property type="match status" value="4"/>
</dbReference>
<sequence>MATIDETKAAEGSDEAPKYKVIGTRPIRHDGADKVTGRALYGADIKVKGMIYGAILRSPHAHANIKSIDISKAEALPGVRAVATSADLPEPGDKIAELGEGSVILNHLSSNNLARTKVLYKGHAVAAVAADNLHIAQEAASLIEVEYEVLPPVMDVLKAMEDSAPVLNPDVRTEEASTGEKGDKPSNIAKHIIFEKGDLQKGFAEAEHIIEREFRTATVHQGYIEPHVATALWNNDGQITVWTSTQGTFSVRQQVAELLDVPLARVKVVPAEIGGGFGGKISVYLAPVAAVLSRKSGAPVQLVMDRADVLEATGPTPGSAIKIKMGVDADGRITAADAWMAYEAGGYPGSPIGAGAMCVFSCYDIPNGRVEGFDVCVNKPRTNAYRAPGATNAAFATETVVDELCEILGMEPVDFRLLNASKEGTRRIDGVTYPRIGLVETLEAIKNSEHYKTPLTGKNQGRGIGSGFWFNAGLKSAVTATVNSDGSVGLLEGSTDIGGSRTAIAMQFAEALGLAAEDIKPAVVDTDSVGYTDVTGGSRVTYATGWAAYEAAQDLKRQIVSRAAELWEVDPGQVSYEDGSVIGPDKSMTFKEIAVELSTTGEPLVGRGVSNHNEPGGAFGTHLVDVEVDPDTGKVDILRYTAAQDCGTAIHPAYVEGQIQGGAVQGIGWGLNEEYWYDEEGSMRNANFLDYRIPTCYDLPMIDAIIVEVPNPGHPFGVRGVGEVPIVPPPAALEAAIHNAVDVRLYELPMSPPRVLHELLKKES</sequence>